<dbReference type="EMBL" id="JAQQWP010000003">
    <property type="protein sequence ID" value="KAK8123299.1"/>
    <property type="molecule type" value="Genomic_DNA"/>
</dbReference>
<feature type="domain" description="Amidase" evidence="6">
    <location>
        <begin position="97"/>
        <end position="560"/>
    </location>
</feature>
<dbReference type="AlphaFoldDB" id="A0AAW0R2Z4"/>
<evidence type="ECO:0000256" key="1">
    <source>
        <dbReference type="ARBA" id="ARBA00001311"/>
    </source>
</evidence>
<dbReference type="InterPro" id="IPR023631">
    <property type="entry name" value="Amidase_dom"/>
</dbReference>
<dbReference type="Pfam" id="PF01425">
    <property type="entry name" value="Amidase"/>
    <property type="match status" value="1"/>
</dbReference>
<dbReference type="PROSITE" id="PS00571">
    <property type="entry name" value="AMIDASES"/>
    <property type="match status" value="1"/>
</dbReference>
<dbReference type="InterPro" id="IPR020556">
    <property type="entry name" value="Amidase_CS"/>
</dbReference>
<dbReference type="Gene3D" id="3.90.1300.10">
    <property type="entry name" value="Amidase signature (AS) domain"/>
    <property type="match status" value="1"/>
</dbReference>
<feature type="active site" description="Charge relay system" evidence="5">
    <location>
        <position position="152"/>
    </location>
</feature>
<dbReference type="PANTHER" id="PTHR46072">
    <property type="entry name" value="AMIDASE-RELATED-RELATED"/>
    <property type="match status" value="1"/>
</dbReference>
<comment type="similarity">
    <text evidence="2">Belongs to the amidase family.</text>
</comment>
<organism evidence="7 8">
    <name type="scientific">Apiospora kogelbergensis</name>
    <dbReference type="NCBI Taxonomy" id="1337665"/>
    <lineage>
        <taxon>Eukaryota</taxon>
        <taxon>Fungi</taxon>
        <taxon>Dikarya</taxon>
        <taxon>Ascomycota</taxon>
        <taxon>Pezizomycotina</taxon>
        <taxon>Sordariomycetes</taxon>
        <taxon>Xylariomycetidae</taxon>
        <taxon>Amphisphaeriales</taxon>
        <taxon>Apiosporaceae</taxon>
        <taxon>Apiospora</taxon>
    </lineage>
</organism>
<accession>A0AAW0R2Z4</accession>
<evidence type="ECO:0000256" key="3">
    <source>
        <dbReference type="ARBA" id="ARBA00012922"/>
    </source>
</evidence>
<feature type="active site" description="Acyl-ester intermediate" evidence="5">
    <location>
        <position position="251"/>
    </location>
</feature>
<dbReference type="PANTHER" id="PTHR46072:SF3">
    <property type="entry name" value="AMIDASE"/>
    <property type="match status" value="1"/>
</dbReference>
<proteinExistence type="inferred from homology"/>
<comment type="caution">
    <text evidence="7">The sequence shown here is derived from an EMBL/GenBank/DDBJ whole genome shotgun (WGS) entry which is preliminary data.</text>
</comment>
<dbReference type="PIRSF" id="PIRSF001221">
    <property type="entry name" value="Amidase_fungi"/>
    <property type="match status" value="1"/>
</dbReference>
<reference evidence="7 8" key="1">
    <citation type="submission" date="2023-01" db="EMBL/GenBank/DDBJ databases">
        <title>Analysis of 21 Apiospora genomes using comparative genomics revels a genus with tremendous synthesis potential of carbohydrate active enzymes and secondary metabolites.</title>
        <authorList>
            <person name="Sorensen T."/>
        </authorList>
    </citation>
    <scope>NUCLEOTIDE SEQUENCE [LARGE SCALE GENOMIC DNA]</scope>
    <source>
        <strain evidence="7 8">CBS 117206</strain>
    </source>
</reference>
<evidence type="ECO:0000313" key="8">
    <source>
        <dbReference type="Proteomes" id="UP001392437"/>
    </source>
</evidence>
<feature type="active site" description="Charge relay system" evidence="5">
    <location>
        <position position="227"/>
    </location>
</feature>
<protein>
    <recommendedName>
        <fullName evidence="3">amidase</fullName>
        <ecNumber evidence="3">3.5.1.4</ecNumber>
    </recommendedName>
</protein>
<sequence length="607" mass="64793">MVARYSAFASAEGWQDGVDKKRISCQRAIPTAWALPKSVMESLPNLSDFPTTRLNLLTRDIPRLSGILTDRELDITESHSVSSLLDGLTSGVFTSVEVTLAFSKRAAIAQQLTNCLTETFFEQAEKRARYLDDLRVKGGPLGPLHGLPVSLKDSYQVEGTEACIGAVAFMGRISTENSALVDLLLDLGAVLYVKTSVPQVLMAVETDNNVFGRTLNPWNTSLTAGGSSGGEGALVAFRGSPLGVGTDLGGSIRIPSLCCGTYGFKPSSGRIPFGRQVMPLNAGIGAIVPSAGPMANDMAALKVFMQAVIDAKPSGHDATAMDVPWRSINAPSRPKLRLGLLPEDPRFPLHPPVRETIASVVQILESHGHAVARLDAAECQVAAANQIGGRLLGLDSTPTDIIASGGEPAVPSAALFAHGIDWGFVRSKVDAMDRLGQYGALQDQRAELAECWRKLWAKHDVDAIIAPAAQSTAMEHDHQGWPGYTLFLNVLDASFPLPFGPHSELQYPACLIPFGKAKRSDVAFPTGLEHCTPAYKPDAVEGAPCSIQVFTKRMRDEECLAVATVIDTCLRGAASSPIERHENRLREAGGSGQRLTHATAAWDVATT</sequence>
<evidence type="ECO:0000259" key="6">
    <source>
        <dbReference type="Pfam" id="PF01425"/>
    </source>
</evidence>
<dbReference type="Proteomes" id="UP001392437">
    <property type="component" value="Unassembled WGS sequence"/>
</dbReference>
<dbReference type="InterPro" id="IPR036928">
    <property type="entry name" value="AS_sf"/>
</dbReference>
<evidence type="ECO:0000313" key="7">
    <source>
        <dbReference type="EMBL" id="KAK8123299.1"/>
    </source>
</evidence>
<gene>
    <name evidence="7" type="ORF">PG999_003217</name>
</gene>
<evidence type="ECO:0000256" key="2">
    <source>
        <dbReference type="ARBA" id="ARBA00009199"/>
    </source>
</evidence>
<keyword evidence="8" id="KW-1185">Reference proteome</keyword>
<comment type="catalytic activity">
    <reaction evidence="1">
        <text>a monocarboxylic acid amide + H2O = a monocarboxylate + NH4(+)</text>
        <dbReference type="Rhea" id="RHEA:12020"/>
        <dbReference type="ChEBI" id="CHEBI:15377"/>
        <dbReference type="ChEBI" id="CHEBI:28938"/>
        <dbReference type="ChEBI" id="CHEBI:35757"/>
        <dbReference type="ChEBI" id="CHEBI:83628"/>
        <dbReference type="EC" id="3.5.1.4"/>
    </reaction>
</comment>
<dbReference type="GO" id="GO:0004040">
    <property type="term" value="F:amidase activity"/>
    <property type="evidence" value="ECO:0007669"/>
    <property type="project" value="UniProtKB-EC"/>
</dbReference>
<evidence type="ECO:0000256" key="4">
    <source>
        <dbReference type="ARBA" id="ARBA00022801"/>
    </source>
</evidence>
<dbReference type="SUPFAM" id="SSF75304">
    <property type="entry name" value="Amidase signature (AS) enzymes"/>
    <property type="match status" value="1"/>
</dbReference>
<dbReference type="EC" id="3.5.1.4" evidence="3"/>
<evidence type="ECO:0000256" key="5">
    <source>
        <dbReference type="PIRSR" id="PIRSR001221-1"/>
    </source>
</evidence>
<name>A0AAW0R2Z4_9PEZI</name>
<keyword evidence="4" id="KW-0378">Hydrolase</keyword>